<dbReference type="OrthoDB" id="2013972at2759"/>
<dbReference type="SUPFAM" id="SSF53335">
    <property type="entry name" value="S-adenosyl-L-methionine-dependent methyltransferases"/>
    <property type="match status" value="1"/>
</dbReference>
<evidence type="ECO:0000256" key="1">
    <source>
        <dbReference type="SAM" id="MobiDB-lite"/>
    </source>
</evidence>
<dbReference type="STRING" id="913774.A0A0C3C7L4"/>
<evidence type="ECO:0000313" key="2">
    <source>
        <dbReference type="EMBL" id="KIM94913.1"/>
    </source>
</evidence>
<dbReference type="GO" id="GO:0008168">
    <property type="term" value="F:methyltransferase activity"/>
    <property type="evidence" value="ECO:0007669"/>
    <property type="project" value="TreeGrafter"/>
</dbReference>
<name>A0A0C3C7L4_OIDMZ</name>
<dbReference type="InParanoid" id="A0A0C3C7L4"/>
<dbReference type="InterPro" id="IPR029063">
    <property type="entry name" value="SAM-dependent_MTases_sf"/>
</dbReference>
<dbReference type="Pfam" id="PF13489">
    <property type="entry name" value="Methyltransf_23"/>
    <property type="match status" value="1"/>
</dbReference>
<dbReference type="PANTHER" id="PTHR43591:SF105">
    <property type="entry name" value="METHYLTRANSFERASE DOMAIN-CONTAINING PROTEIN-RELATED"/>
    <property type="match status" value="1"/>
</dbReference>
<evidence type="ECO:0000313" key="3">
    <source>
        <dbReference type="Proteomes" id="UP000054321"/>
    </source>
</evidence>
<feature type="compositionally biased region" description="Basic and acidic residues" evidence="1">
    <location>
        <begin position="1"/>
        <end position="17"/>
    </location>
</feature>
<gene>
    <name evidence="2" type="ORF">OIDMADRAFT_184030</name>
</gene>
<dbReference type="PANTHER" id="PTHR43591">
    <property type="entry name" value="METHYLTRANSFERASE"/>
    <property type="match status" value="1"/>
</dbReference>
<protein>
    <recommendedName>
        <fullName evidence="4">Methyltransferase domain-containing protein</fullName>
    </recommendedName>
</protein>
<dbReference type="Gene3D" id="3.40.50.150">
    <property type="entry name" value="Vaccinia Virus protein VP39"/>
    <property type="match status" value="1"/>
</dbReference>
<dbReference type="AlphaFoldDB" id="A0A0C3C7L4"/>
<organism evidence="2 3">
    <name type="scientific">Oidiodendron maius (strain Zn)</name>
    <dbReference type="NCBI Taxonomy" id="913774"/>
    <lineage>
        <taxon>Eukaryota</taxon>
        <taxon>Fungi</taxon>
        <taxon>Dikarya</taxon>
        <taxon>Ascomycota</taxon>
        <taxon>Pezizomycotina</taxon>
        <taxon>Leotiomycetes</taxon>
        <taxon>Leotiomycetes incertae sedis</taxon>
        <taxon>Myxotrichaceae</taxon>
        <taxon>Oidiodendron</taxon>
    </lineage>
</organism>
<feature type="compositionally biased region" description="Pro residues" evidence="1">
    <location>
        <begin position="18"/>
        <end position="27"/>
    </location>
</feature>
<proteinExistence type="predicted"/>
<feature type="region of interest" description="Disordered" evidence="1">
    <location>
        <begin position="1"/>
        <end position="27"/>
    </location>
</feature>
<feature type="region of interest" description="Disordered" evidence="1">
    <location>
        <begin position="369"/>
        <end position="413"/>
    </location>
</feature>
<evidence type="ECO:0008006" key="4">
    <source>
        <dbReference type="Google" id="ProtNLM"/>
    </source>
</evidence>
<accession>A0A0C3C7L4</accession>
<reference evidence="2 3" key="1">
    <citation type="submission" date="2014-04" db="EMBL/GenBank/DDBJ databases">
        <authorList>
            <consortium name="DOE Joint Genome Institute"/>
            <person name="Kuo A."/>
            <person name="Martino E."/>
            <person name="Perotto S."/>
            <person name="Kohler A."/>
            <person name="Nagy L.G."/>
            <person name="Floudas D."/>
            <person name="Copeland A."/>
            <person name="Barry K.W."/>
            <person name="Cichocki N."/>
            <person name="Veneault-Fourrey C."/>
            <person name="LaButti K."/>
            <person name="Lindquist E.A."/>
            <person name="Lipzen A."/>
            <person name="Lundell T."/>
            <person name="Morin E."/>
            <person name="Murat C."/>
            <person name="Sun H."/>
            <person name="Tunlid A."/>
            <person name="Henrissat B."/>
            <person name="Grigoriev I.V."/>
            <person name="Hibbett D.S."/>
            <person name="Martin F."/>
            <person name="Nordberg H.P."/>
            <person name="Cantor M.N."/>
            <person name="Hua S.X."/>
        </authorList>
    </citation>
    <scope>NUCLEOTIDE SEQUENCE [LARGE SCALE GENOMIC DNA]</scope>
    <source>
        <strain evidence="2 3">Zn</strain>
    </source>
</reference>
<reference evidence="3" key="2">
    <citation type="submission" date="2015-01" db="EMBL/GenBank/DDBJ databases">
        <title>Evolutionary Origins and Diversification of the Mycorrhizal Mutualists.</title>
        <authorList>
            <consortium name="DOE Joint Genome Institute"/>
            <consortium name="Mycorrhizal Genomics Consortium"/>
            <person name="Kohler A."/>
            <person name="Kuo A."/>
            <person name="Nagy L.G."/>
            <person name="Floudas D."/>
            <person name="Copeland A."/>
            <person name="Barry K.W."/>
            <person name="Cichocki N."/>
            <person name="Veneault-Fourrey C."/>
            <person name="LaButti K."/>
            <person name="Lindquist E.A."/>
            <person name="Lipzen A."/>
            <person name="Lundell T."/>
            <person name="Morin E."/>
            <person name="Murat C."/>
            <person name="Riley R."/>
            <person name="Ohm R."/>
            <person name="Sun H."/>
            <person name="Tunlid A."/>
            <person name="Henrissat B."/>
            <person name="Grigoriev I.V."/>
            <person name="Hibbett D.S."/>
            <person name="Martin F."/>
        </authorList>
    </citation>
    <scope>NUCLEOTIDE SEQUENCE [LARGE SCALE GENOMIC DNA]</scope>
    <source>
        <strain evidence="3">Zn</strain>
    </source>
</reference>
<dbReference type="EMBL" id="KN832888">
    <property type="protein sequence ID" value="KIM94913.1"/>
    <property type="molecule type" value="Genomic_DNA"/>
</dbReference>
<keyword evidence="3" id="KW-1185">Reference proteome</keyword>
<dbReference type="CDD" id="cd02440">
    <property type="entry name" value="AdoMet_MTases"/>
    <property type="match status" value="1"/>
</dbReference>
<dbReference type="Proteomes" id="UP000054321">
    <property type="component" value="Unassembled WGS sequence"/>
</dbReference>
<sequence>MGERRHSREGPPSHDGEPPPIASPPRPQYVLEDDEADAYTIYSVNTQHYAQQRSIYHTLQEDCETLHSTQSLYDGTVPYFDINGRRYCRGYNMPNDEEEQTRMQMLNAIYYNLLGQRLTTVPLVNPKKILDVGTGIGEWAMAMGDEYPDAEVIGTDIAKIQPTSAPLNVFFEIDDAEEPGGWAWADEEFDFVHFRYMCGAFMSWEYIYQETYRHLKPGGWIEVLDFDDHEPIREFLRDNTSFPMWLHAIMEGSQRSGRPRTVVHLEPQSLEDLGFVDVQSTIVEIPTGMWLEDEQAQRNGKHFLVNTLCGFEAICMRPLAEYMGWTAEEVRDACERVAQELWKLCLDPVRSKGFAFKLKILVGRKPDGPMAPQDADVARPATVTESTISNDKREGVESEPGVEITVDRERTTG</sequence>
<dbReference type="HOGENOM" id="CLU_010595_3_1_1"/>